<evidence type="ECO:0000256" key="1">
    <source>
        <dbReference type="SAM" id="MobiDB-lite"/>
    </source>
</evidence>
<feature type="compositionally biased region" description="Acidic residues" evidence="1">
    <location>
        <begin position="201"/>
        <end position="210"/>
    </location>
</feature>
<protein>
    <submittedName>
        <fullName evidence="2">Uncharacterized protein</fullName>
    </submittedName>
</protein>
<evidence type="ECO:0000313" key="2">
    <source>
        <dbReference type="EMBL" id="KAK1127799.1"/>
    </source>
</evidence>
<dbReference type="Proteomes" id="UP001177670">
    <property type="component" value="Unassembled WGS sequence"/>
</dbReference>
<evidence type="ECO:0000313" key="3">
    <source>
        <dbReference type="Proteomes" id="UP001177670"/>
    </source>
</evidence>
<dbReference type="EMBL" id="JAHYIQ010000011">
    <property type="protein sequence ID" value="KAK1127799.1"/>
    <property type="molecule type" value="Genomic_DNA"/>
</dbReference>
<gene>
    <name evidence="2" type="ORF">K0M31_003285</name>
</gene>
<sequence>MCDLHDDYLRVFSRGGFKILGLETDSKLTSDLASSLEQRGLEGGREDSGQFLEFYRSNEASLRFKVGSCSIVLGADSLVTWEESSGSHGESCSTFELIRDNSDSGRSRWRQRATPPFTRRSCSIVSVSTATWIFLHSSELPRKRIHQPPPPLREDSFGNVSRAVPIAKASAAERQRRKWGGAGERWLAKRRKKEEAKEAKEEEEEEEEEGESRLSKRGQKDSSEIKNSQGVRVAIL</sequence>
<comment type="caution">
    <text evidence="2">The sequence shown here is derived from an EMBL/GenBank/DDBJ whole genome shotgun (WGS) entry which is preliminary data.</text>
</comment>
<feature type="region of interest" description="Disordered" evidence="1">
    <location>
        <begin position="168"/>
        <end position="236"/>
    </location>
</feature>
<feature type="compositionally biased region" description="Basic and acidic residues" evidence="1">
    <location>
        <begin position="211"/>
        <end position="224"/>
    </location>
</feature>
<proteinExistence type="predicted"/>
<dbReference type="AlphaFoldDB" id="A0AA40FYY3"/>
<organism evidence="2 3">
    <name type="scientific">Melipona bicolor</name>
    <dbReference type="NCBI Taxonomy" id="60889"/>
    <lineage>
        <taxon>Eukaryota</taxon>
        <taxon>Metazoa</taxon>
        <taxon>Ecdysozoa</taxon>
        <taxon>Arthropoda</taxon>
        <taxon>Hexapoda</taxon>
        <taxon>Insecta</taxon>
        <taxon>Pterygota</taxon>
        <taxon>Neoptera</taxon>
        <taxon>Endopterygota</taxon>
        <taxon>Hymenoptera</taxon>
        <taxon>Apocrita</taxon>
        <taxon>Aculeata</taxon>
        <taxon>Apoidea</taxon>
        <taxon>Anthophila</taxon>
        <taxon>Apidae</taxon>
        <taxon>Melipona</taxon>
    </lineage>
</organism>
<accession>A0AA40FYY3</accession>
<keyword evidence="3" id="KW-1185">Reference proteome</keyword>
<name>A0AA40FYY3_9HYME</name>
<reference evidence="2" key="1">
    <citation type="submission" date="2021-10" db="EMBL/GenBank/DDBJ databases">
        <title>Melipona bicolor Genome sequencing and assembly.</title>
        <authorList>
            <person name="Araujo N.S."/>
            <person name="Arias M.C."/>
        </authorList>
    </citation>
    <scope>NUCLEOTIDE SEQUENCE</scope>
    <source>
        <strain evidence="2">USP_2M_L1-L4_2017</strain>
        <tissue evidence="2">Whole body</tissue>
    </source>
</reference>